<organism evidence="7 8">
    <name type="scientific">Coemansia guatemalensis</name>
    <dbReference type="NCBI Taxonomy" id="2761395"/>
    <lineage>
        <taxon>Eukaryota</taxon>
        <taxon>Fungi</taxon>
        <taxon>Fungi incertae sedis</taxon>
        <taxon>Zoopagomycota</taxon>
        <taxon>Kickxellomycotina</taxon>
        <taxon>Kickxellomycetes</taxon>
        <taxon>Kickxellales</taxon>
        <taxon>Kickxellaceae</taxon>
        <taxon>Coemansia</taxon>
    </lineage>
</organism>
<name>A0A9W8LSZ5_9FUNG</name>
<dbReference type="AlphaFoldDB" id="A0A9W8LSZ5"/>
<dbReference type="Pfam" id="PF01027">
    <property type="entry name" value="Bax1-I"/>
    <property type="match status" value="1"/>
</dbReference>
<sequence>MAQRSFLGVFSQTARLKPRAQQQILNVYTTLASTTASSVAGYYAADRFPMIEASSTLLAIGALLLSAAVFLMAPTPNNLSQRRTMLWGIGLITGALLHPAVAPLMYIGYADVVYMALGVTAALFGSFSVAVMTSDRAQVVYGVGAATYAVLSLSWVGLVNWFYPTRALSSLTLLLGLAMPCISVVINTSSMLEQAALGVDIDPVSHSLAFFNDLIRMFVNLLVLLSGDKSRRDEEDYQNGKPRRKSHGHRQFYRESGTGFWE</sequence>
<keyword evidence="8" id="KW-1185">Reference proteome</keyword>
<evidence type="ECO:0000256" key="2">
    <source>
        <dbReference type="ARBA" id="ARBA00022692"/>
    </source>
</evidence>
<evidence type="ECO:0000256" key="6">
    <source>
        <dbReference type="SAM" id="Phobius"/>
    </source>
</evidence>
<feature type="region of interest" description="Disordered" evidence="5">
    <location>
        <begin position="232"/>
        <end position="262"/>
    </location>
</feature>
<dbReference type="EMBL" id="JANBUO010001260">
    <property type="protein sequence ID" value="KAJ2799050.1"/>
    <property type="molecule type" value="Genomic_DNA"/>
</dbReference>
<dbReference type="InterPro" id="IPR006214">
    <property type="entry name" value="Bax_inhibitor_1-related"/>
</dbReference>
<feature type="transmembrane region" description="Helical" evidence="6">
    <location>
        <begin position="112"/>
        <end position="132"/>
    </location>
</feature>
<dbReference type="GO" id="GO:0016020">
    <property type="term" value="C:membrane"/>
    <property type="evidence" value="ECO:0007669"/>
    <property type="project" value="UniProtKB-SubCell"/>
</dbReference>
<comment type="subcellular location">
    <subcellularLocation>
        <location evidence="1">Membrane</location>
        <topology evidence="1">Multi-pass membrane protein</topology>
    </subcellularLocation>
</comment>
<evidence type="ECO:0000313" key="7">
    <source>
        <dbReference type="EMBL" id="KAJ2799050.1"/>
    </source>
</evidence>
<feature type="transmembrane region" description="Helical" evidence="6">
    <location>
        <begin position="85"/>
        <end position="106"/>
    </location>
</feature>
<feature type="transmembrane region" description="Helical" evidence="6">
    <location>
        <begin position="168"/>
        <end position="186"/>
    </location>
</feature>
<feature type="transmembrane region" description="Helical" evidence="6">
    <location>
        <begin position="51"/>
        <end position="73"/>
    </location>
</feature>
<keyword evidence="4 6" id="KW-0472">Membrane</keyword>
<feature type="transmembrane region" description="Helical" evidence="6">
    <location>
        <begin position="139"/>
        <end position="162"/>
    </location>
</feature>
<proteinExistence type="predicted"/>
<reference evidence="7" key="1">
    <citation type="submission" date="2022-07" db="EMBL/GenBank/DDBJ databases">
        <title>Phylogenomic reconstructions and comparative analyses of Kickxellomycotina fungi.</title>
        <authorList>
            <person name="Reynolds N.K."/>
            <person name="Stajich J.E."/>
            <person name="Barry K."/>
            <person name="Grigoriev I.V."/>
            <person name="Crous P."/>
            <person name="Smith M.E."/>
        </authorList>
    </citation>
    <scope>NUCLEOTIDE SEQUENCE</scope>
    <source>
        <strain evidence="7">NRRL 1565</strain>
    </source>
</reference>
<protein>
    <recommendedName>
        <fullName evidence="9">Bax inhibitor family protein</fullName>
    </recommendedName>
</protein>
<evidence type="ECO:0000256" key="5">
    <source>
        <dbReference type="SAM" id="MobiDB-lite"/>
    </source>
</evidence>
<dbReference type="Proteomes" id="UP001140094">
    <property type="component" value="Unassembled WGS sequence"/>
</dbReference>
<feature type="compositionally biased region" description="Basic residues" evidence="5">
    <location>
        <begin position="241"/>
        <end position="251"/>
    </location>
</feature>
<accession>A0A9W8LSZ5</accession>
<evidence type="ECO:0000256" key="3">
    <source>
        <dbReference type="ARBA" id="ARBA00022989"/>
    </source>
</evidence>
<keyword evidence="3 6" id="KW-1133">Transmembrane helix</keyword>
<dbReference type="OrthoDB" id="1277691at2759"/>
<evidence type="ECO:0000256" key="4">
    <source>
        <dbReference type="ARBA" id="ARBA00023136"/>
    </source>
</evidence>
<gene>
    <name evidence="7" type="ORF">H4R20_004586</name>
</gene>
<evidence type="ECO:0008006" key="9">
    <source>
        <dbReference type="Google" id="ProtNLM"/>
    </source>
</evidence>
<feature type="transmembrane region" description="Helical" evidence="6">
    <location>
        <begin position="25"/>
        <end position="45"/>
    </location>
</feature>
<evidence type="ECO:0000256" key="1">
    <source>
        <dbReference type="ARBA" id="ARBA00004141"/>
    </source>
</evidence>
<keyword evidence="2 6" id="KW-0812">Transmembrane</keyword>
<comment type="caution">
    <text evidence="7">The sequence shown here is derived from an EMBL/GenBank/DDBJ whole genome shotgun (WGS) entry which is preliminary data.</text>
</comment>
<evidence type="ECO:0000313" key="8">
    <source>
        <dbReference type="Proteomes" id="UP001140094"/>
    </source>
</evidence>